<comment type="caution">
    <text evidence="1">The sequence shown here is derived from an EMBL/GenBank/DDBJ whole genome shotgun (WGS) entry which is preliminary data.</text>
</comment>
<reference evidence="1 2" key="1">
    <citation type="submission" date="2018-10" db="EMBL/GenBank/DDBJ databases">
        <authorList>
            <person name="Ekblom R."/>
            <person name="Jareborg N."/>
        </authorList>
    </citation>
    <scope>NUCLEOTIDE SEQUENCE [LARGE SCALE GENOMIC DNA]</scope>
    <source>
        <tissue evidence="1">Muscle</tissue>
    </source>
</reference>
<organism evidence="1 2">
    <name type="scientific">Gulo gulo</name>
    <name type="common">Wolverine</name>
    <name type="synonym">Gluton</name>
    <dbReference type="NCBI Taxonomy" id="48420"/>
    <lineage>
        <taxon>Eukaryota</taxon>
        <taxon>Metazoa</taxon>
        <taxon>Chordata</taxon>
        <taxon>Craniata</taxon>
        <taxon>Vertebrata</taxon>
        <taxon>Euteleostomi</taxon>
        <taxon>Mammalia</taxon>
        <taxon>Eutheria</taxon>
        <taxon>Laurasiatheria</taxon>
        <taxon>Carnivora</taxon>
        <taxon>Caniformia</taxon>
        <taxon>Musteloidea</taxon>
        <taxon>Mustelidae</taxon>
        <taxon>Guloninae</taxon>
        <taxon>Gulo</taxon>
    </lineage>
</organism>
<gene>
    <name evidence="1" type="ORF">BN2614_LOCUS1</name>
</gene>
<accession>A0A9X9M392</accession>
<name>A0A9X9M392_GULGU</name>
<protein>
    <submittedName>
        <fullName evidence="1">Uncharacterized protein</fullName>
    </submittedName>
</protein>
<keyword evidence="2" id="KW-1185">Reference proteome</keyword>
<dbReference type="Proteomes" id="UP000269945">
    <property type="component" value="Unassembled WGS sequence"/>
</dbReference>
<evidence type="ECO:0000313" key="1">
    <source>
        <dbReference type="EMBL" id="VCX31112.1"/>
    </source>
</evidence>
<sequence length="148" mass="15564">MCFPLIAGDSPVARGWPDKAVLKYRQSTVSKQSEKERECCSGNSSGMGRDLAAILQLENLTGAASEHGLGLLTLTLGGLSGRLLHRLLGALRDSGRFSSAALGSPGERCLRNSTHTTGAPCPAPRGHRYTRWAFMAGGKDACISSSCS</sequence>
<dbReference type="AlphaFoldDB" id="A0A9X9M392"/>
<dbReference type="EMBL" id="CYRY02040294">
    <property type="protein sequence ID" value="VCX31112.1"/>
    <property type="molecule type" value="Genomic_DNA"/>
</dbReference>
<proteinExistence type="predicted"/>
<evidence type="ECO:0000313" key="2">
    <source>
        <dbReference type="Proteomes" id="UP000269945"/>
    </source>
</evidence>